<dbReference type="Gene3D" id="3.40.630.30">
    <property type="match status" value="1"/>
</dbReference>
<comment type="caution">
    <text evidence="2">The sequence shown here is derived from an EMBL/GenBank/DDBJ whole genome shotgun (WGS) entry which is preliminary data.</text>
</comment>
<organism evidence="2 3">
    <name type="scientific">Verrucosispora sioxanthis</name>
    <dbReference type="NCBI Taxonomy" id="2499994"/>
    <lineage>
        <taxon>Bacteria</taxon>
        <taxon>Bacillati</taxon>
        <taxon>Actinomycetota</taxon>
        <taxon>Actinomycetes</taxon>
        <taxon>Micromonosporales</taxon>
        <taxon>Micromonosporaceae</taxon>
        <taxon>Micromonospora</taxon>
    </lineage>
</organism>
<dbReference type="EMBL" id="SAIY01000003">
    <property type="protein sequence ID" value="NGM13310.1"/>
    <property type="molecule type" value="Genomic_DNA"/>
</dbReference>
<dbReference type="InterPro" id="IPR016181">
    <property type="entry name" value="Acyl_CoA_acyltransferase"/>
</dbReference>
<gene>
    <name evidence="2" type="ORF">ENC19_11840</name>
</gene>
<evidence type="ECO:0000313" key="3">
    <source>
        <dbReference type="Proteomes" id="UP000478148"/>
    </source>
</evidence>
<reference evidence="2 3" key="1">
    <citation type="submission" date="2020-02" db="EMBL/GenBank/DDBJ databases">
        <title>Draft Genome Sequence of Verrucosispora sp. Strain CWR15, Isolated from Gulf of Mexico Sponge.</title>
        <authorList>
            <person name="Kennedy S.J."/>
            <person name="Cella E."/>
            <person name="Azarian T."/>
            <person name="Baker B.J."/>
            <person name="Shaw L.N."/>
        </authorList>
    </citation>
    <scope>NUCLEOTIDE SEQUENCE [LARGE SCALE GENOMIC DNA]</scope>
    <source>
        <strain evidence="2 3">CWR15</strain>
    </source>
</reference>
<dbReference type="Proteomes" id="UP000478148">
    <property type="component" value="Unassembled WGS sequence"/>
</dbReference>
<feature type="domain" description="N-acetyltransferase" evidence="1">
    <location>
        <begin position="23"/>
        <end position="188"/>
    </location>
</feature>
<name>A0A6M1L4P3_9ACTN</name>
<accession>A0A6M1L4P3</accession>
<dbReference type="InterPro" id="IPR000182">
    <property type="entry name" value="GNAT_dom"/>
</dbReference>
<keyword evidence="3" id="KW-1185">Reference proteome</keyword>
<proteinExistence type="predicted"/>
<dbReference type="RefSeq" id="WP_164447219.1">
    <property type="nucleotide sequence ID" value="NZ_SAIY01000003.1"/>
</dbReference>
<keyword evidence="2" id="KW-0808">Transferase</keyword>
<dbReference type="GO" id="GO:0016747">
    <property type="term" value="F:acyltransferase activity, transferring groups other than amino-acyl groups"/>
    <property type="evidence" value="ECO:0007669"/>
    <property type="project" value="InterPro"/>
</dbReference>
<evidence type="ECO:0000259" key="1">
    <source>
        <dbReference type="PROSITE" id="PS51186"/>
    </source>
</evidence>
<protein>
    <submittedName>
        <fullName evidence="2">GNAT family N-acetyltransferase</fullName>
    </submittedName>
</protein>
<dbReference type="SUPFAM" id="SSF55729">
    <property type="entry name" value="Acyl-CoA N-acyltransferases (Nat)"/>
    <property type="match status" value="1"/>
</dbReference>
<dbReference type="PROSITE" id="PS51186">
    <property type="entry name" value="GNAT"/>
    <property type="match status" value="1"/>
</dbReference>
<evidence type="ECO:0000313" key="2">
    <source>
        <dbReference type="EMBL" id="NGM13310.1"/>
    </source>
</evidence>
<sequence>MSSPAVAEAIGGRDSAVVVTDQVDVEALAEVYHRVHAADLHLVDHTVPTVAERLRWTAEAPGFSAALGYVDGRLVGTVMGCPLPPETLWWRDLTSTRDPDLAVEWPGRTFAVCEAFVLPEYRRHRLGFRMTVELLSRRREERVSLAVAETNTRVWHALQRSGFDHVGDLVPFPGWRSHRMLVRDLPLASRP</sequence>
<dbReference type="Pfam" id="PF00583">
    <property type="entry name" value="Acetyltransf_1"/>
    <property type="match status" value="1"/>
</dbReference>
<dbReference type="AlphaFoldDB" id="A0A6M1L4P3"/>